<proteinExistence type="predicted"/>
<reference evidence="2 3" key="1">
    <citation type="submission" date="2019-11" db="EMBL/GenBank/DDBJ databases">
        <title>Whole genome sequencing identifies a novel species of the genus Arsenicicoccus isolated from human blood.</title>
        <authorList>
            <person name="Jeong J.H."/>
            <person name="Kweon O.J."/>
            <person name="Kim H.R."/>
            <person name="Kim T.-H."/>
            <person name="Ha S.-M."/>
            <person name="Lee M.-K."/>
        </authorList>
    </citation>
    <scope>NUCLEOTIDE SEQUENCE [LARGE SCALE GENOMIC DNA]</scope>
    <source>
        <strain evidence="2 3">MKL-02</strain>
    </source>
</reference>
<comment type="caution">
    <text evidence="2">The sequence shown here is derived from an EMBL/GenBank/DDBJ whole genome shotgun (WGS) entry which is preliminary data.</text>
</comment>
<dbReference type="GO" id="GO:0016747">
    <property type="term" value="F:acyltransferase activity, transferring groups other than amino-acyl groups"/>
    <property type="evidence" value="ECO:0007669"/>
    <property type="project" value="InterPro"/>
</dbReference>
<feature type="domain" description="N-acetyltransferase" evidence="1">
    <location>
        <begin position="29"/>
        <end position="197"/>
    </location>
</feature>
<dbReference type="EMBL" id="WLVL01000017">
    <property type="protein sequence ID" value="MTB71183.1"/>
    <property type="molecule type" value="Genomic_DNA"/>
</dbReference>
<dbReference type="AlphaFoldDB" id="A0A6I3IES1"/>
<name>A0A6I3IES1_9MICO</name>
<dbReference type="Proteomes" id="UP000431092">
    <property type="component" value="Unassembled WGS sequence"/>
</dbReference>
<dbReference type="PROSITE" id="PS51186">
    <property type="entry name" value="GNAT"/>
    <property type="match status" value="1"/>
</dbReference>
<dbReference type="Pfam" id="PF00583">
    <property type="entry name" value="Acetyltransf_1"/>
    <property type="match status" value="1"/>
</dbReference>
<evidence type="ECO:0000313" key="3">
    <source>
        <dbReference type="Proteomes" id="UP000431092"/>
    </source>
</evidence>
<keyword evidence="3" id="KW-1185">Reference proteome</keyword>
<gene>
    <name evidence="2" type="ORF">GGG17_04185</name>
</gene>
<evidence type="ECO:0000259" key="1">
    <source>
        <dbReference type="PROSITE" id="PS51186"/>
    </source>
</evidence>
<dbReference type="SUPFAM" id="SSF55729">
    <property type="entry name" value="Acyl-CoA N-acyltransferases (Nat)"/>
    <property type="match status" value="1"/>
</dbReference>
<dbReference type="InterPro" id="IPR016181">
    <property type="entry name" value="Acyl_CoA_acyltransferase"/>
</dbReference>
<sequence>MSITTAPANEVPCSALDAIFGTRGGAAECRCQRYRLARGEAFGNTPVEVRAERLREQAACGDADSPRTSGLVAHLDGEPAGWCAVAPRSAYEGLVRNANRTAWRGRHEDRLDPDVWAITCLLTRPGMRGQGVARALAAAAVPHARSGGARRLEAYPITVPDATWGEEHPGPLSVYLDGGFEVVHRPSKRRAVVAIDL</sequence>
<dbReference type="RefSeq" id="WP_154592512.1">
    <property type="nucleotide sequence ID" value="NZ_CP171001.1"/>
</dbReference>
<dbReference type="InterPro" id="IPR000182">
    <property type="entry name" value="GNAT_dom"/>
</dbReference>
<keyword evidence="2" id="KW-0808">Transferase</keyword>
<evidence type="ECO:0000313" key="2">
    <source>
        <dbReference type="EMBL" id="MTB71183.1"/>
    </source>
</evidence>
<dbReference type="Gene3D" id="3.40.630.30">
    <property type="match status" value="1"/>
</dbReference>
<protein>
    <submittedName>
        <fullName evidence="2">GNAT family N-acetyltransferase</fullName>
    </submittedName>
</protein>
<accession>A0A6I3IES1</accession>
<organism evidence="2 3">
    <name type="scientific">Arsenicicoccus cauae</name>
    <dbReference type="NCBI Taxonomy" id="2663847"/>
    <lineage>
        <taxon>Bacteria</taxon>
        <taxon>Bacillati</taxon>
        <taxon>Actinomycetota</taxon>
        <taxon>Actinomycetes</taxon>
        <taxon>Micrococcales</taxon>
        <taxon>Intrasporangiaceae</taxon>
        <taxon>Arsenicicoccus</taxon>
    </lineage>
</organism>